<feature type="transmembrane region" description="Helical" evidence="6">
    <location>
        <begin position="289"/>
        <end position="310"/>
    </location>
</feature>
<dbReference type="Pfam" id="PF07690">
    <property type="entry name" value="MFS_1"/>
    <property type="match status" value="1"/>
</dbReference>
<keyword evidence="3 6" id="KW-0812">Transmembrane</keyword>
<protein>
    <submittedName>
        <fullName evidence="8">Major facilitator superfamily MFS_1</fullName>
    </submittedName>
</protein>
<dbReference type="GO" id="GO:0022857">
    <property type="term" value="F:transmembrane transporter activity"/>
    <property type="evidence" value="ECO:0007669"/>
    <property type="project" value="InterPro"/>
</dbReference>
<dbReference type="InterPro" id="IPR011701">
    <property type="entry name" value="MFS"/>
</dbReference>
<evidence type="ECO:0000256" key="6">
    <source>
        <dbReference type="SAM" id="Phobius"/>
    </source>
</evidence>
<evidence type="ECO:0000256" key="1">
    <source>
        <dbReference type="ARBA" id="ARBA00004651"/>
    </source>
</evidence>
<proteinExistence type="predicted"/>
<evidence type="ECO:0000313" key="8">
    <source>
        <dbReference type="EMBL" id="SLM19957.1"/>
    </source>
</evidence>
<dbReference type="InterPro" id="IPR001958">
    <property type="entry name" value="Tet-R_TetA/multi-R_MdtG-like"/>
</dbReference>
<feature type="transmembrane region" description="Helical" evidence="6">
    <location>
        <begin position="255"/>
        <end position="277"/>
    </location>
</feature>
<feature type="transmembrane region" description="Helical" evidence="6">
    <location>
        <begin position="316"/>
        <end position="332"/>
    </location>
</feature>
<evidence type="ECO:0000256" key="5">
    <source>
        <dbReference type="ARBA" id="ARBA00023136"/>
    </source>
</evidence>
<feature type="transmembrane region" description="Helical" evidence="6">
    <location>
        <begin position="134"/>
        <end position="155"/>
    </location>
</feature>
<keyword evidence="4 6" id="KW-1133">Transmembrane helix</keyword>
<organism evidence="8">
    <name type="scientific">uncultured spirochete</name>
    <dbReference type="NCBI Taxonomy" id="156406"/>
    <lineage>
        <taxon>Bacteria</taxon>
        <taxon>Pseudomonadati</taxon>
        <taxon>Spirochaetota</taxon>
        <taxon>Spirochaetia</taxon>
        <taxon>Spirochaetales</taxon>
        <taxon>environmental samples</taxon>
    </lineage>
</organism>
<sequence length="433" mass="46104">MTKKQKQILLALMVLVMIILNADGNVMAPTLVTIEAEFGVSDAQVGQMMGMFTIVGAIVSLLWGYFADKASRKLLFVLAVAIGEIPCLLSAFARSWNSFYVLRMLTGIGVGAAFPLVFSILGDIYDEKERPVTTAILATAFGFGNIVGTVVGGYLGPSLGWRIPFILISAPNFILLALFWVLVPEPQKAASEDATRELVAAGILYPRTIKLSDYAVLFKKKTNLYLLIQGIAGTVPWGAFFFLNKFLETEKGFDTGTATTIYLIFGIGMTLGTLAGGKFGGMVFKKSDRALPVFCAVTTVAGALGTFVVIAVDAGFAVLAALGFFTAFFAAMTGPNMKAMLLDVNLPEARGAIFSIFNLTDSLGTGIGRWVAGLLSATLGLSAALGISTAFWFLCGAVLFAARLIFPPDRISLHREMEAAAAEMKAAKVSVQE</sequence>
<name>A0A3P3XUK8_9SPIR</name>
<dbReference type="InterPro" id="IPR020846">
    <property type="entry name" value="MFS_dom"/>
</dbReference>
<evidence type="ECO:0000256" key="4">
    <source>
        <dbReference type="ARBA" id="ARBA00022989"/>
    </source>
</evidence>
<evidence type="ECO:0000259" key="7">
    <source>
        <dbReference type="PROSITE" id="PS50850"/>
    </source>
</evidence>
<evidence type="ECO:0000256" key="2">
    <source>
        <dbReference type="ARBA" id="ARBA00022475"/>
    </source>
</evidence>
<feature type="domain" description="Major facilitator superfamily (MFS) profile" evidence="7">
    <location>
        <begin position="9"/>
        <end position="413"/>
    </location>
</feature>
<gene>
    <name evidence="8" type="ORF">SPIRO4BDMA_80064</name>
</gene>
<feature type="transmembrane region" description="Helical" evidence="6">
    <location>
        <begin position="74"/>
        <end position="93"/>
    </location>
</feature>
<dbReference type="PROSITE" id="PS50850">
    <property type="entry name" value="MFS"/>
    <property type="match status" value="1"/>
</dbReference>
<feature type="transmembrane region" description="Helical" evidence="6">
    <location>
        <begin position="99"/>
        <end position="122"/>
    </location>
</feature>
<dbReference type="SUPFAM" id="SSF103473">
    <property type="entry name" value="MFS general substrate transporter"/>
    <property type="match status" value="1"/>
</dbReference>
<keyword evidence="5 6" id="KW-0472">Membrane</keyword>
<accession>A0A3P3XUK8</accession>
<dbReference type="InterPro" id="IPR036259">
    <property type="entry name" value="MFS_trans_sf"/>
</dbReference>
<dbReference type="PANTHER" id="PTHR43124">
    <property type="entry name" value="PURINE EFFLUX PUMP PBUE"/>
    <property type="match status" value="1"/>
</dbReference>
<dbReference type="EMBL" id="FWDO01000008">
    <property type="protein sequence ID" value="SLM19957.1"/>
    <property type="molecule type" value="Genomic_DNA"/>
</dbReference>
<evidence type="ECO:0000256" key="3">
    <source>
        <dbReference type="ARBA" id="ARBA00022692"/>
    </source>
</evidence>
<feature type="transmembrane region" description="Helical" evidence="6">
    <location>
        <begin position="224"/>
        <end position="243"/>
    </location>
</feature>
<keyword evidence="2" id="KW-1003">Cell membrane</keyword>
<feature type="transmembrane region" description="Helical" evidence="6">
    <location>
        <begin position="48"/>
        <end position="67"/>
    </location>
</feature>
<feature type="transmembrane region" description="Helical" evidence="6">
    <location>
        <begin position="384"/>
        <end position="406"/>
    </location>
</feature>
<feature type="transmembrane region" description="Helical" evidence="6">
    <location>
        <begin position="161"/>
        <end position="183"/>
    </location>
</feature>
<dbReference type="Gene3D" id="1.20.1250.20">
    <property type="entry name" value="MFS general substrate transporter like domains"/>
    <property type="match status" value="1"/>
</dbReference>
<feature type="transmembrane region" description="Helical" evidence="6">
    <location>
        <begin position="352"/>
        <end position="372"/>
    </location>
</feature>
<reference evidence="8" key="1">
    <citation type="submission" date="2017-02" db="EMBL/GenBank/DDBJ databases">
        <authorList>
            <person name="Regsiter A."/>
            <person name="William W."/>
        </authorList>
    </citation>
    <scope>NUCLEOTIDE SEQUENCE</scope>
    <source>
        <strain evidence="8">BdmA 4</strain>
    </source>
</reference>
<dbReference type="AlphaFoldDB" id="A0A3P3XUK8"/>
<dbReference type="InterPro" id="IPR050189">
    <property type="entry name" value="MFS_Efflux_Transporters"/>
</dbReference>
<dbReference type="PANTHER" id="PTHR43124:SF3">
    <property type="entry name" value="CHLORAMPHENICOL EFFLUX PUMP RV0191"/>
    <property type="match status" value="1"/>
</dbReference>
<dbReference type="PRINTS" id="PR01035">
    <property type="entry name" value="TCRTETA"/>
</dbReference>
<dbReference type="GO" id="GO:0005886">
    <property type="term" value="C:plasma membrane"/>
    <property type="evidence" value="ECO:0007669"/>
    <property type="project" value="UniProtKB-SubCell"/>
</dbReference>
<comment type="subcellular location">
    <subcellularLocation>
        <location evidence="1">Cell membrane</location>
        <topology evidence="1">Multi-pass membrane protein</topology>
    </subcellularLocation>
</comment>